<evidence type="ECO:0000256" key="1">
    <source>
        <dbReference type="SAM" id="Coils"/>
    </source>
</evidence>
<feature type="transmembrane region" description="Helical" evidence="3">
    <location>
        <begin position="1087"/>
        <end position="1108"/>
    </location>
</feature>
<accession>A0A511MBA9</accession>
<feature type="transmembrane region" description="Helical" evidence="3">
    <location>
        <begin position="552"/>
        <end position="578"/>
    </location>
</feature>
<name>A0A511MBA9_9NOCA</name>
<feature type="compositionally biased region" description="Pro residues" evidence="2">
    <location>
        <begin position="1647"/>
        <end position="1657"/>
    </location>
</feature>
<protein>
    <recommendedName>
        <fullName evidence="4">Transglycosylase SLT domain-containing protein</fullName>
    </recommendedName>
</protein>
<dbReference type="RefSeq" id="WP_222595015.1">
    <property type="nucleotide sequence ID" value="NZ_BJXA01000009.1"/>
</dbReference>
<dbReference type="EMBL" id="BJXA01000009">
    <property type="protein sequence ID" value="GEM37388.1"/>
    <property type="molecule type" value="Genomic_DNA"/>
</dbReference>
<dbReference type="InterPro" id="IPR023346">
    <property type="entry name" value="Lysozyme-like_dom_sf"/>
</dbReference>
<evidence type="ECO:0000259" key="4">
    <source>
        <dbReference type="Pfam" id="PF01464"/>
    </source>
</evidence>
<dbReference type="Proteomes" id="UP000321424">
    <property type="component" value="Unassembled WGS sequence"/>
</dbReference>
<feature type="coiled-coil region" evidence="1">
    <location>
        <begin position="624"/>
        <end position="658"/>
    </location>
</feature>
<sequence>MPTRYSAGTAKVQVVPDASDLKKKMEIAVQAAIAGIHAEINLTVEADTAAARTEIKGLNGERVTVEVETDRNDLRRAAKDVRDNLDRASRVAPTTDRDAARRAGRIAGEQFARGRAEGDDRATQRLGKREGLVVKDLARYSRLDTNQKRLAERLRAAARQVDEDKAALGQQGSFTRQARARVDNVRQLMNRANRVSGDTPALQKVLQGAVKASRGTELEKQLRSAYRAALNDEFNAVKNRADSYSRKLSARARTRKLKELQQALTNTERGGPIGSMVGRTSQRFRERLPAVLRRAETAYQRAQDNEATMRRRAERSEALLRGSRKVFRQSKPDARDEKSVVESRVNQLLSRNNATTRIRGKAERLLVGRDMGKLLQADQRAITNAHRSATQLDTAERTFTKTRMAFESATTAVNMAEQRHGELLRNSATDAKEVERSERALFLLRQRRSSAAADLNHARSNRSHALARSRRDEDALDTRVAMPMHRRLFQNIDERSTRALAAFTEKLLLSGRLLTATTQVAVGAGAALAALGAVNLVPLIGSLLQAGSALAVLPALAATAAAGIAAIIVGSTGVVAAFKAATELTKNAGKDGEADAKARESAAKRVAQAQRGVEDAYRSAARSATQGQESIANGERNLERAQRNAIDAQKSLNQARKDAATRIRDVNDALRGTATSEKQAYLATLRARQNLADAFKDGDASGLDIQELQVAITAADENYDEVKRRNAQLREEAADTNRKGIEGDEGVVRAKQSVTDAIESQAEAQRDLQRTVRDAAEANADAQRRVADALDDQSEALRASTEDVSTWERKYQEALANLSPNARRFVEDVRAMGGSWRDLRMQVQDGLFEGLSDDIRALGDKQLPVVKNGLTGIATGINGGLRAAIRYLSTDIAKTNLEGFFVNAGRASVQAGEAIEPLTRAVLNLSNTGSAFAPQLFGGLTEAVEKFDTKIATMRADGSLARMIDNGIEKTKQLGRVIRDSFGVLREVFRATSTDGNNMLDSLERKLANLRKKLASESGQDSIRKFFEGARLAWDRLYPVLANIARIFTESVLPAFQAVGAPILTMIGLIAEVIAGIERWIPLFETLIKLILTIKAFNFLVGLVGGIAQGFSNASRHVDNFNTRVSGLQNRNGGLTRMSTAAAGIGAAIGNWASYIAIAALAFSYFASKAEEVEQKIKKSADVFKDYQTSEPEFRRELTASLNDSDGVADQNVRAKIGNRFQERIEGFKNIDDEKFKGWALSGIPGTDIGVSEREVANAGARRDFAANAVNSWEKLKIGYGDVADAIVGTNAQYDALIARVKATGQEGDDLLVVLQYLRSEYNTSVASASRMSSAYESIRKNSVGAADAVDKLTQAFQQQRRDAKILEDAEQSANSALDSIEQLVKGPILSDTGAPLWLASLIKADGEINTLENSGRDLRTLLRDQLAPSFVQVGAAAFEAARQAGKSEEDAHAARIKAMQDLQDRLRTMLADADVPQQKIDKLLESFKLIPEALSDPPKVDLNTQPAQDKLTALAQQAQDLAVSNPTWFGPAADPMGAKLTQADRDQIGTVNSGTTEQVTDRRPFLNSKLPSIKTMNRDDLIDARTQAIQWLAKNPNGHNRFQVVGDLAAFNRALGVDPNYLGGIYKEQNLPASPTLPGTQTTQPPATPPPGPAAPPEGQTSPPANGQQPPAATPPQGEVPASQSKNKPPAQPKLDLPDFSNATTSFNGFADAIEKAYDKQILPALTGIADKAAAMAKAIVDANALSGPAITELGLSAAGLNVTFAEQIEKGAVPAFQKLRPAMGLDIADITVDMLPKLTKAITDLAANFQAGVGAAGFQWSGMRRAVADPINWIITNVINKGLKDAWAALRQVMPDLPEWKIEVPLITGYSSGGLIPGYRPGHDNQTIMVGPGEAIMRPEWVRAVGPSYIHGANAAAREGGVGGVRRYQDGLQHYATGGITPGGIVATSDPIDPVQRSLWDAVRAAFPRAILNSAKRFQEVGAGYDYHMQGKAIDLGGPMQEIARWIYSRYPQSTELIHWPLAGWQNLKNGQPTNYGEPTNSQHRDHLHWANLGQILSDGRMISLAAGSGNYLSGLQQQVQELLVNPMLDLRGNIPDTGTSLFGGILPKNLGQQVIDSVIQSVQSSPVMAAFQGAWDLSGGVEQWRPLVEKILKEKGQNLAETNRVLMQMKSESGGNPRAINLWDSNAKAGIPSKGLMQVIDPTFQTYKDPGYEDIWDPESNIRAAINYALRDPKYGSLAAAFQGKGYDQGGWLPHGGIGFNTSGKPELVLTNEQTQRLSKLVKALANTAQLAVPDLDPTNPQSVFDTVTKILPQVENLIRKLMARMKQAEQGGRTEETPEPGSANAGTNNTPETSTDPAVATEPESPDTSVNPDDFTDTPVPPGDRYGPGDPPLEQPMSPEQFGATFGPKAMGIVGDFFQAQWDGFRGDLGLRDAGFFSQIAKNHNAIREGGQQIQKVIEQHVHYHVSNLDEAIRKEQLRQRQQAAGYIRR</sequence>
<evidence type="ECO:0000313" key="6">
    <source>
        <dbReference type="Proteomes" id="UP000321424"/>
    </source>
</evidence>
<dbReference type="Gene3D" id="1.10.530.10">
    <property type="match status" value="1"/>
</dbReference>
<dbReference type="CDD" id="cd13402">
    <property type="entry name" value="LT_TF-like"/>
    <property type="match status" value="1"/>
</dbReference>
<feature type="region of interest" description="Disordered" evidence="2">
    <location>
        <begin position="1633"/>
        <end position="1701"/>
    </location>
</feature>
<comment type="caution">
    <text evidence="5">The sequence shown here is derived from an EMBL/GenBank/DDBJ whole genome shotgun (WGS) entry which is preliminary data.</text>
</comment>
<gene>
    <name evidence="5" type="ORF">NN4_19070</name>
</gene>
<feature type="compositionally biased region" description="Low complexity" evidence="2">
    <location>
        <begin position="1658"/>
        <end position="1678"/>
    </location>
</feature>
<keyword evidence="3" id="KW-0812">Transmembrane</keyword>
<feature type="coiled-coil region" evidence="1">
    <location>
        <begin position="993"/>
        <end position="1020"/>
    </location>
</feature>
<reference evidence="5 6" key="1">
    <citation type="submission" date="2019-07" db="EMBL/GenBank/DDBJ databases">
        <title>Whole genome shotgun sequence of Nocardia ninae NBRC 108245.</title>
        <authorList>
            <person name="Hosoyama A."/>
            <person name="Uohara A."/>
            <person name="Ohji S."/>
            <person name="Ichikawa N."/>
        </authorList>
    </citation>
    <scope>NUCLEOTIDE SEQUENCE [LARGE SCALE GENOMIC DNA]</scope>
    <source>
        <strain evidence="5 6">NBRC 108245</strain>
    </source>
</reference>
<feature type="coiled-coil region" evidence="1">
    <location>
        <begin position="705"/>
        <end position="793"/>
    </location>
</feature>
<keyword evidence="6" id="KW-1185">Reference proteome</keyword>
<dbReference type="InterPro" id="IPR008258">
    <property type="entry name" value="Transglycosylase_SLT_dom_1"/>
</dbReference>
<feature type="transmembrane region" description="Helical" evidence="3">
    <location>
        <begin position="1055"/>
        <end position="1075"/>
    </location>
</feature>
<evidence type="ECO:0000313" key="5">
    <source>
        <dbReference type="EMBL" id="GEM37388.1"/>
    </source>
</evidence>
<keyword evidence="3" id="KW-0472">Membrane</keyword>
<keyword evidence="1" id="KW-0175">Coiled coil</keyword>
<keyword evidence="3" id="KW-1133">Transmembrane helix</keyword>
<evidence type="ECO:0000256" key="2">
    <source>
        <dbReference type="SAM" id="MobiDB-lite"/>
    </source>
</evidence>
<proteinExistence type="predicted"/>
<feature type="domain" description="Transglycosylase SLT" evidence="4">
    <location>
        <begin position="2164"/>
        <end position="2231"/>
    </location>
</feature>
<feature type="compositionally biased region" description="Polar residues" evidence="2">
    <location>
        <begin position="2348"/>
        <end position="2360"/>
    </location>
</feature>
<feature type="transmembrane region" description="Helical" evidence="3">
    <location>
        <begin position="520"/>
        <end position="540"/>
    </location>
</feature>
<evidence type="ECO:0000256" key="3">
    <source>
        <dbReference type="SAM" id="Phobius"/>
    </source>
</evidence>
<dbReference type="SUPFAM" id="SSF53955">
    <property type="entry name" value="Lysozyme-like"/>
    <property type="match status" value="1"/>
</dbReference>
<feature type="region of interest" description="Disordered" evidence="2">
    <location>
        <begin position="2329"/>
        <end position="2410"/>
    </location>
</feature>
<dbReference type="Pfam" id="PF01464">
    <property type="entry name" value="SLT"/>
    <property type="match status" value="1"/>
</dbReference>
<feature type="compositionally biased region" description="Low complexity" evidence="2">
    <location>
        <begin position="1637"/>
        <end position="1646"/>
    </location>
</feature>
<organism evidence="5 6">
    <name type="scientific">Nocardia ninae NBRC 108245</name>
    <dbReference type="NCBI Taxonomy" id="1210091"/>
    <lineage>
        <taxon>Bacteria</taxon>
        <taxon>Bacillati</taxon>
        <taxon>Actinomycetota</taxon>
        <taxon>Actinomycetes</taxon>
        <taxon>Mycobacteriales</taxon>
        <taxon>Nocardiaceae</taxon>
        <taxon>Nocardia</taxon>
    </lineage>
</organism>